<dbReference type="EMBL" id="KB206272">
    <property type="protein sequence ID" value="ELP93680.1"/>
    <property type="molecule type" value="Genomic_DNA"/>
</dbReference>
<proteinExistence type="predicted"/>
<keyword evidence="3" id="KW-1185">Reference proteome</keyword>
<dbReference type="Proteomes" id="UP000014680">
    <property type="component" value="Unassembled WGS sequence"/>
</dbReference>
<dbReference type="RefSeq" id="XP_004260451.1">
    <property type="nucleotide sequence ID" value="XM_004260403.1"/>
</dbReference>
<evidence type="ECO:0000313" key="2">
    <source>
        <dbReference type="EMBL" id="ELP93680.1"/>
    </source>
</evidence>
<evidence type="ECO:0000313" key="3">
    <source>
        <dbReference type="Proteomes" id="UP000014680"/>
    </source>
</evidence>
<feature type="region of interest" description="Disordered" evidence="1">
    <location>
        <begin position="1"/>
        <end position="27"/>
    </location>
</feature>
<dbReference type="AlphaFoldDB" id="A0A0A1UGU1"/>
<sequence length="166" mass="18611">MNTPVVQPDNSSSDSEEGRHKESPLPIDDESRQTFYLISLLAKHCCVRFIVTHPLQSTLAVPKILEIYINDETINFRKFIASLYETEPSLQQLLTTTNNYILDLLPTFGYSITISTCGGFDHIESVEKDQLLVASDVEVRSVGDALNNKFLNTKDTIELSPSTQCL</sequence>
<dbReference type="KEGG" id="eiv:EIN_006210"/>
<accession>A0A0A1UGU1</accession>
<dbReference type="GeneID" id="14892650"/>
<dbReference type="VEuPathDB" id="AmoebaDB:EIN_006210"/>
<name>A0A0A1UGU1_ENTIV</name>
<reference evidence="2 3" key="1">
    <citation type="submission" date="2012-10" db="EMBL/GenBank/DDBJ databases">
        <authorList>
            <person name="Zafar N."/>
            <person name="Inman J."/>
            <person name="Hall N."/>
            <person name="Lorenzi H."/>
            <person name="Caler E."/>
        </authorList>
    </citation>
    <scope>NUCLEOTIDE SEQUENCE [LARGE SCALE GENOMIC DNA]</scope>
    <source>
        <strain evidence="2 3">IP1</strain>
    </source>
</reference>
<gene>
    <name evidence="2" type="ORF">EIN_006210</name>
</gene>
<evidence type="ECO:0000256" key="1">
    <source>
        <dbReference type="SAM" id="MobiDB-lite"/>
    </source>
</evidence>
<dbReference type="OMA" id="TINFRKF"/>
<protein>
    <submittedName>
        <fullName evidence="2">Uncharacterized protein</fullName>
    </submittedName>
</protein>
<feature type="compositionally biased region" description="Polar residues" evidence="1">
    <location>
        <begin position="1"/>
        <end position="13"/>
    </location>
</feature>
<organism evidence="2 3">
    <name type="scientific">Entamoeba invadens IP1</name>
    <dbReference type="NCBI Taxonomy" id="370355"/>
    <lineage>
        <taxon>Eukaryota</taxon>
        <taxon>Amoebozoa</taxon>
        <taxon>Evosea</taxon>
        <taxon>Archamoebae</taxon>
        <taxon>Mastigamoebida</taxon>
        <taxon>Entamoebidae</taxon>
        <taxon>Entamoeba</taxon>
    </lineage>
</organism>